<name>B7G0H0_PHATC</name>
<dbReference type="Gene3D" id="3.40.50.1820">
    <property type="entry name" value="alpha/beta hydrolase"/>
    <property type="match status" value="1"/>
</dbReference>
<dbReference type="EMBL" id="CM000612">
    <property type="protein sequence ID" value="EEC48084.1"/>
    <property type="molecule type" value="Genomic_DNA"/>
</dbReference>
<feature type="region of interest" description="Disordered" evidence="1">
    <location>
        <begin position="89"/>
        <end position="108"/>
    </location>
</feature>
<dbReference type="PaxDb" id="2850-Phatr46214"/>
<dbReference type="GeneID" id="7201286"/>
<dbReference type="OrthoDB" id="17560at2759"/>
<evidence type="ECO:0000259" key="2">
    <source>
        <dbReference type="Pfam" id="PF01738"/>
    </source>
</evidence>
<dbReference type="STRING" id="556484.B7G0H0"/>
<dbReference type="InterPro" id="IPR050261">
    <property type="entry name" value="FrsA_esterase"/>
</dbReference>
<dbReference type="InterPro" id="IPR029058">
    <property type="entry name" value="AB_hydrolase_fold"/>
</dbReference>
<reference evidence="4" key="2">
    <citation type="submission" date="2008-08" db="EMBL/GenBank/DDBJ databases">
        <authorList>
            <consortium name="Diatom Consortium"/>
            <person name="Grigoriev I."/>
            <person name="Grimwood J."/>
            <person name="Kuo A."/>
            <person name="Otillar R.P."/>
            <person name="Salamov A."/>
            <person name="Detter J.C."/>
            <person name="Lindquist E."/>
            <person name="Shapiro H."/>
            <person name="Lucas S."/>
            <person name="Glavina del Rio T."/>
            <person name="Pitluck S."/>
            <person name="Rokhsar D."/>
            <person name="Bowler C."/>
        </authorList>
    </citation>
    <scope>GENOME REANNOTATION</scope>
    <source>
        <strain evidence="4">CCAP 1055/1</strain>
    </source>
</reference>
<dbReference type="InParanoid" id="B7G0H0"/>
<evidence type="ECO:0000256" key="1">
    <source>
        <dbReference type="SAM" id="MobiDB-lite"/>
    </source>
</evidence>
<accession>B7G0H0</accession>
<protein>
    <recommendedName>
        <fullName evidence="2">Dienelactone hydrolase domain-containing protein</fullName>
    </recommendedName>
</protein>
<organism evidence="3 4">
    <name type="scientific">Phaeodactylum tricornutum (strain CCAP 1055/1)</name>
    <dbReference type="NCBI Taxonomy" id="556484"/>
    <lineage>
        <taxon>Eukaryota</taxon>
        <taxon>Sar</taxon>
        <taxon>Stramenopiles</taxon>
        <taxon>Ochrophyta</taxon>
        <taxon>Bacillariophyta</taxon>
        <taxon>Bacillariophyceae</taxon>
        <taxon>Bacillariophycidae</taxon>
        <taxon>Naviculales</taxon>
        <taxon>Phaeodactylaceae</taxon>
        <taxon>Phaeodactylum</taxon>
    </lineage>
</organism>
<dbReference type="AlphaFoldDB" id="B7G0H0"/>
<dbReference type="HOGENOM" id="CLU_671704_0_0_1"/>
<dbReference type="RefSeq" id="XP_002180676.1">
    <property type="nucleotide sequence ID" value="XM_002180640.1"/>
</dbReference>
<dbReference type="Pfam" id="PF01738">
    <property type="entry name" value="DLH"/>
    <property type="match status" value="1"/>
</dbReference>
<feature type="domain" description="Dienelactone hydrolase" evidence="2">
    <location>
        <begin position="123"/>
        <end position="362"/>
    </location>
</feature>
<dbReference type="eggNOG" id="ENOG502S5R1">
    <property type="taxonomic scope" value="Eukaryota"/>
</dbReference>
<proteinExistence type="predicted"/>
<dbReference type="PANTHER" id="PTHR22946:SF0">
    <property type="entry name" value="DIENELACTONE HYDROLASE DOMAIN-CONTAINING PROTEIN"/>
    <property type="match status" value="1"/>
</dbReference>
<keyword evidence="4" id="KW-1185">Reference proteome</keyword>
<sequence length="367" mass="40296">MLMKPAVLRNTARHSTQTEWVPLDPESLVAAPCLIEQTLCVADESVHQPRRAKDFHYAKAVLDAWKQQELDEGDSVWSAETCRVQYAATYGSDSERDPNPGKQPSLLHGHLIRKGSSGALGTQSSTPRPGILFFHTGAGPQDLFLFWKAVALVQKLDCVVLIADILGDETGWAWDADRSRYQQAREHVLAQKNTDDPNDDESRSRPELRARIRAALDVLGKQDEIDTDRLGAMGWCLGGYPILELGQMNLPSVKAMAAFHGVFGEDERAHGSNLPSPEGSASGEGTADIIICHGVEDPFVSNQSLEYALETLQAHRHRTSLLQLSAKHGYTNPAQDFNDNDAFAYNAEAANKAWNQAVNLFVRTVGG</sequence>
<dbReference type="SUPFAM" id="SSF53474">
    <property type="entry name" value="alpha/beta-Hydrolases"/>
    <property type="match status" value="1"/>
</dbReference>
<dbReference type="PANTHER" id="PTHR22946">
    <property type="entry name" value="DIENELACTONE HYDROLASE DOMAIN-CONTAINING PROTEIN-RELATED"/>
    <property type="match status" value="1"/>
</dbReference>
<reference evidence="3 4" key="1">
    <citation type="journal article" date="2008" name="Nature">
        <title>The Phaeodactylum genome reveals the evolutionary history of diatom genomes.</title>
        <authorList>
            <person name="Bowler C."/>
            <person name="Allen A.E."/>
            <person name="Badger J.H."/>
            <person name="Grimwood J."/>
            <person name="Jabbari K."/>
            <person name="Kuo A."/>
            <person name="Maheswari U."/>
            <person name="Martens C."/>
            <person name="Maumus F."/>
            <person name="Otillar R.P."/>
            <person name="Rayko E."/>
            <person name="Salamov A."/>
            <person name="Vandepoele K."/>
            <person name="Beszteri B."/>
            <person name="Gruber A."/>
            <person name="Heijde M."/>
            <person name="Katinka M."/>
            <person name="Mock T."/>
            <person name="Valentin K."/>
            <person name="Verret F."/>
            <person name="Berges J.A."/>
            <person name="Brownlee C."/>
            <person name="Cadoret J.P."/>
            <person name="Chiovitti A."/>
            <person name="Choi C.J."/>
            <person name="Coesel S."/>
            <person name="De Martino A."/>
            <person name="Detter J.C."/>
            <person name="Durkin C."/>
            <person name="Falciatore A."/>
            <person name="Fournet J."/>
            <person name="Haruta M."/>
            <person name="Huysman M.J."/>
            <person name="Jenkins B.D."/>
            <person name="Jiroutova K."/>
            <person name="Jorgensen R.E."/>
            <person name="Joubert Y."/>
            <person name="Kaplan A."/>
            <person name="Kroger N."/>
            <person name="Kroth P.G."/>
            <person name="La Roche J."/>
            <person name="Lindquist E."/>
            <person name="Lommer M."/>
            <person name="Martin-Jezequel V."/>
            <person name="Lopez P.J."/>
            <person name="Lucas S."/>
            <person name="Mangogna M."/>
            <person name="McGinnis K."/>
            <person name="Medlin L.K."/>
            <person name="Montsant A."/>
            <person name="Oudot-Le Secq M.P."/>
            <person name="Napoli C."/>
            <person name="Obornik M."/>
            <person name="Parker M.S."/>
            <person name="Petit J.L."/>
            <person name="Porcel B.M."/>
            <person name="Poulsen N."/>
            <person name="Robison M."/>
            <person name="Rychlewski L."/>
            <person name="Rynearson T.A."/>
            <person name="Schmutz J."/>
            <person name="Shapiro H."/>
            <person name="Siaut M."/>
            <person name="Stanley M."/>
            <person name="Sussman M.R."/>
            <person name="Taylor A.R."/>
            <person name="Vardi A."/>
            <person name="von Dassow P."/>
            <person name="Vyverman W."/>
            <person name="Willis A."/>
            <person name="Wyrwicz L.S."/>
            <person name="Rokhsar D.S."/>
            <person name="Weissenbach J."/>
            <person name="Armbrust E.V."/>
            <person name="Green B.R."/>
            <person name="Van de Peer Y."/>
            <person name="Grigoriev I.V."/>
        </authorList>
    </citation>
    <scope>NUCLEOTIDE SEQUENCE [LARGE SCALE GENOMIC DNA]</scope>
    <source>
        <strain evidence="3 4">CCAP 1055/1</strain>
    </source>
</reference>
<dbReference type="KEGG" id="pti:PHATRDRAFT_46214"/>
<evidence type="ECO:0000313" key="3">
    <source>
        <dbReference type="EMBL" id="EEC48084.1"/>
    </source>
</evidence>
<evidence type="ECO:0000313" key="4">
    <source>
        <dbReference type="Proteomes" id="UP000000759"/>
    </source>
</evidence>
<gene>
    <name evidence="3" type="ORF">PHATRDRAFT_46214</name>
</gene>
<dbReference type="GO" id="GO:0016787">
    <property type="term" value="F:hydrolase activity"/>
    <property type="evidence" value="ECO:0007669"/>
    <property type="project" value="InterPro"/>
</dbReference>
<dbReference type="Proteomes" id="UP000000759">
    <property type="component" value="Chromosome 9"/>
</dbReference>
<dbReference type="InterPro" id="IPR002925">
    <property type="entry name" value="Dienelactn_hydro"/>
</dbReference>